<dbReference type="OrthoDB" id="109543at2759"/>
<reference evidence="5 8" key="1">
    <citation type="submission" date="2016-04" db="EMBL/GenBank/DDBJ databases">
        <title>Genome analyses suggest a sexual origin of heterokaryosis in a supposedly ancient asexual fungus.</title>
        <authorList>
            <person name="Ropars J."/>
            <person name="Sedzielewska K."/>
            <person name="Noel J."/>
            <person name="Charron P."/>
            <person name="Farinelli L."/>
            <person name="Marton T."/>
            <person name="Kruger M."/>
            <person name="Pelin A."/>
            <person name="Brachmann A."/>
            <person name="Corradi N."/>
        </authorList>
    </citation>
    <scope>NUCLEOTIDE SEQUENCE [LARGE SCALE GENOMIC DNA]</scope>
    <source>
        <strain evidence="5 8">A5</strain>
    </source>
</reference>
<evidence type="ECO:0000259" key="3">
    <source>
        <dbReference type="PROSITE" id="PS50127"/>
    </source>
</evidence>
<dbReference type="VEuPathDB" id="FungiDB:RhiirFUN_018207"/>
<dbReference type="Gene3D" id="3.10.110.10">
    <property type="entry name" value="Ubiquitin Conjugating Enzyme"/>
    <property type="match status" value="1"/>
</dbReference>
<reference evidence="6 7" key="4">
    <citation type="submission" date="2017-10" db="EMBL/GenBank/DDBJ databases">
        <title>Genome analyses suggest a sexual origin of heterokaryosis in a supposedly ancient asexual fungus.</title>
        <authorList>
            <person name="Corradi N."/>
            <person name="Sedzielewska K."/>
            <person name="Noel J."/>
            <person name="Charron P."/>
            <person name="Farinelli L."/>
            <person name="Marton T."/>
            <person name="Kruger M."/>
            <person name="Pelin A."/>
            <person name="Brachmann A."/>
            <person name="Corradi N."/>
        </authorList>
    </citation>
    <scope>NUCLEOTIDE SEQUENCE [LARGE SCALE GENOMIC DNA]</scope>
    <source>
        <strain evidence="6 7">A1</strain>
    </source>
</reference>
<dbReference type="InterPro" id="IPR000608">
    <property type="entry name" value="UBC"/>
</dbReference>
<dbReference type="Proteomes" id="UP000232722">
    <property type="component" value="Unassembled WGS sequence"/>
</dbReference>
<evidence type="ECO:0000256" key="2">
    <source>
        <dbReference type="SAM" id="MobiDB-lite"/>
    </source>
</evidence>
<dbReference type="Proteomes" id="UP000232688">
    <property type="component" value="Unassembled WGS sequence"/>
</dbReference>
<feature type="domain" description="UBC core" evidence="3">
    <location>
        <begin position="10"/>
        <end position="170"/>
    </location>
</feature>
<feature type="region of interest" description="Disordered" evidence="2">
    <location>
        <begin position="697"/>
        <end position="726"/>
    </location>
</feature>
<name>A0A2I1F5M0_9GLOM</name>
<keyword evidence="1" id="KW-0833">Ubl conjugation pathway</keyword>
<reference evidence="4" key="5">
    <citation type="submission" date="2020-05" db="EMBL/GenBank/DDBJ databases">
        <authorList>
            <person name="Rincon C."/>
            <person name="Sanders R I."/>
            <person name="Robbins C."/>
            <person name="Chaturvedi A."/>
        </authorList>
    </citation>
    <scope>NUCLEOTIDE SEQUENCE</scope>
    <source>
        <strain evidence="4">CHB12</strain>
    </source>
</reference>
<accession>A0A2I1F5M0</accession>
<dbReference type="Pfam" id="PF00179">
    <property type="entry name" value="UQ_con"/>
    <property type="match status" value="1"/>
</dbReference>
<evidence type="ECO:0000313" key="4">
    <source>
        <dbReference type="EMBL" id="CAB5393252.1"/>
    </source>
</evidence>
<dbReference type="PANTHER" id="PTHR24067">
    <property type="entry name" value="UBIQUITIN-CONJUGATING ENZYME E2"/>
    <property type="match status" value="1"/>
</dbReference>
<dbReference type="VEuPathDB" id="FungiDB:RhiirA1_533220"/>
<dbReference type="VEuPathDB" id="FungiDB:FUN_000825"/>
<dbReference type="InterPro" id="IPR050113">
    <property type="entry name" value="Ub_conjugating_enzyme"/>
</dbReference>
<dbReference type="EMBL" id="LLXH01000260">
    <property type="protein sequence ID" value="PKC69754.1"/>
    <property type="molecule type" value="Genomic_DNA"/>
</dbReference>
<dbReference type="SMART" id="SM00212">
    <property type="entry name" value="UBCc"/>
    <property type="match status" value="1"/>
</dbReference>
<reference evidence="5 8" key="2">
    <citation type="submission" date="2017-09" db="EMBL/GenBank/DDBJ databases">
        <title>Extensive intraspecific genome diversity in a model arbuscular mycorrhizal fungus.</title>
        <authorList>
            <person name="Chen E.C."/>
            <person name="Morin E."/>
            <person name="Beaudet D."/>
            <person name="Noel J."/>
            <person name="Ndikumana S."/>
            <person name="Charron P."/>
            <person name="St-Onge C."/>
            <person name="Giorgi J."/>
            <person name="Grigoriev I.V."/>
            <person name="Roux C."/>
            <person name="Martin F.M."/>
            <person name="Corradi N."/>
        </authorList>
    </citation>
    <scope>NUCLEOTIDE SEQUENCE [LARGE SCALE GENOMIC DNA]</scope>
    <source>
        <strain evidence="5 8">A5</strain>
    </source>
</reference>
<evidence type="ECO:0000313" key="8">
    <source>
        <dbReference type="Proteomes" id="UP000232722"/>
    </source>
</evidence>
<gene>
    <name evidence="4" type="ORF">CHRIB12_LOCUS22773</name>
    <name evidence="6" type="ORF">RhiirA1_533220</name>
    <name evidence="5" type="ORF">RhiirA5_395748</name>
</gene>
<dbReference type="SUPFAM" id="SSF54495">
    <property type="entry name" value="UBC-like"/>
    <property type="match status" value="1"/>
</dbReference>
<evidence type="ECO:0000256" key="1">
    <source>
        <dbReference type="ARBA" id="ARBA00022786"/>
    </source>
</evidence>
<dbReference type="PROSITE" id="PS50127">
    <property type="entry name" value="UBC_2"/>
    <property type="match status" value="1"/>
</dbReference>
<protein>
    <recommendedName>
        <fullName evidence="3">UBC core domain-containing protein</fullName>
    </recommendedName>
</protein>
<dbReference type="InterPro" id="IPR016135">
    <property type="entry name" value="UBQ-conjugating_enzyme/RWD"/>
</dbReference>
<evidence type="ECO:0000313" key="7">
    <source>
        <dbReference type="Proteomes" id="UP000232688"/>
    </source>
</evidence>
<comment type="caution">
    <text evidence="6">The sequence shown here is derived from an EMBL/GenBank/DDBJ whole genome shotgun (WGS) entry which is preliminary data.</text>
</comment>
<organism evidence="6 7">
    <name type="scientific">Rhizophagus irregularis</name>
    <dbReference type="NCBI Taxonomy" id="588596"/>
    <lineage>
        <taxon>Eukaryota</taxon>
        <taxon>Fungi</taxon>
        <taxon>Fungi incertae sedis</taxon>
        <taxon>Mucoromycota</taxon>
        <taxon>Glomeromycotina</taxon>
        <taxon>Glomeromycetes</taxon>
        <taxon>Glomerales</taxon>
        <taxon>Glomeraceae</taxon>
        <taxon>Rhizophagus</taxon>
    </lineage>
</organism>
<evidence type="ECO:0000313" key="6">
    <source>
        <dbReference type="EMBL" id="PKC69754.1"/>
    </source>
</evidence>
<reference evidence="6 7" key="3">
    <citation type="submission" date="2017-10" db="EMBL/GenBank/DDBJ databases">
        <title>Extensive intraspecific genome diversity in a model arbuscular mycorrhizal fungus.</title>
        <authorList>
            <person name="Chen E.C.H."/>
            <person name="Morin E."/>
            <person name="Baudet D."/>
            <person name="Noel J."/>
            <person name="Ndikumana S."/>
            <person name="Charron P."/>
            <person name="St-Onge C."/>
            <person name="Giorgi J."/>
            <person name="Grigoriev I.V."/>
            <person name="Roux C."/>
            <person name="Martin F.M."/>
            <person name="Corradi N."/>
        </authorList>
    </citation>
    <scope>NUCLEOTIDE SEQUENCE [LARGE SCALE GENOMIC DNA]</scope>
    <source>
        <strain evidence="6 7">A1</strain>
    </source>
</reference>
<dbReference type="AlphaFoldDB" id="A0A2I1F5M0"/>
<dbReference type="Proteomes" id="UP000684084">
    <property type="component" value="Unassembled WGS sequence"/>
</dbReference>
<proteinExistence type="predicted"/>
<dbReference type="EMBL" id="LLXJ01000143">
    <property type="protein sequence ID" value="PKC14276.1"/>
    <property type="molecule type" value="Genomic_DNA"/>
</dbReference>
<sequence>MSQIRKDNTACLPRLKREIVELYNEPLKGIKVKLHENDITSMCLILTLHQGPYKNLRLHYNVKIPQGYPQIAPIVTIQTPVRHPNVFGTFICADILQAHHHRSSDYYNGGYTPGYLLKYIFLQILSFFSDNNVEQEFGFVEQINSDHEDFRTTSEKVVKKFECKICGYNDLKASKPLMPILTDKELQKEMKEMDSGCSSILSSVKVNPKNITVKDSSYVSTTTVNDLDDDAWLHIIEFLPDRDIVVLSNVYARIRTLVQFYNILTRRQLVCFFLRKTFRECVLGVGVNAIGRIDKRKITISEFDLFSYEAFKDHGLREGIWGGNFTNFLPLVLNKTHFNRALPIIKSSLMALRGEIGKPWNSSAILKTIPSLMNTTVVALMKACDESGQPSRSKVLKASEKALQGYCLLLHLLLKLSKQFPEIITEAENKVKAFNRDRRNRQKSSTPDLGEFMIYFFLAKNVSWSEFVPCFLKELLSRNVVWYLCKVPGLAFLETEDYVSKYRVEETFTQSGTSLRLVMFQIAFMNMVKGKEDDMDRRYGYPSNEMSNSLLSLIKEIYAAKTWNVFFKVIGFPLPEKNWESEICDMLTNAVRDSEASKYHQNPYTNNELFYLRRTNEANIPTPNSWLNDENNKVSEIEKYGVVKFLTFQPGERNIRENENKRHSFSFTSRGNDNNNNNNNINIINDNYGIGGIGGRGGRGGGRGGRGRGRGWRGRGGNVNMNQRHT</sequence>
<evidence type="ECO:0000313" key="5">
    <source>
        <dbReference type="EMBL" id="PKC14276.1"/>
    </source>
</evidence>
<dbReference type="EMBL" id="CAGKOT010000081">
    <property type="protein sequence ID" value="CAB5393252.1"/>
    <property type="molecule type" value="Genomic_DNA"/>
</dbReference>